<comment type="subcellular location">
    <subcellularLocation>
        <location evidence="1">Endoplasmic reticulum</location>
    </subcellularLocation>
    <subcellularLocation>
        <location evidence="11">Golgi apparatus</location>
        <location evidence="11">Golgi stack membrane</location>
        <topology evidence="11">Peripheral membrane protein</topology>
    </subcellularLocation>
</comment>
<dbReference type="InterPro" id="IPR005225">
    <property type="entry name" value="Small_GTP-bd"/>
</dbReference>
<dbReference type="InterPro" id="IPR006687">
    <property type="entry name" value="Small_GTPase_SAR1"/>
</dbReference>
<keyword evidence="7 13" id="KW-0931">ER-Golgi transport</keyword>
<evidence type="ECO:0000313" key="15">
    <source>
        <dbReference type="Proteomes" id="UP001162164"/>
    </source>
</evidence>
<accession>A0ABQ9JTP7</accession>
<dbReference type="EMBL" id="JAPWTJ010000237">
    <property type="protein sequence ID" value="KAJ8980752.1"/>
    <property type="molecule type" value="Genomic_DNA"/>
</dbReference>
<keyword evidence="9 13" id="KW-0333">Golgi apparatus</keyword>
<comment type="catalytic activity">
    <reaction evidence="12">
        <text>GTP + H2O = GDP + phosphate + H(+)</text>
        <dbReference type="Rhea" id="RHEA:19669"/>
        <dbReference type="ChEBI" id="CHEBI:15377"/>
        <dbReference type="ChEBI" id="CHEBI:15378"/>
        <dbReference type="ChEBI" id="CHEBI:37565"/>
        <dbReference type="ChEBI" id="CHEBI:43474"/>
        <dbReference type="ChEBI" id="CHEBI:58189"/>
        <dbReference type="EC" id="3.6.5.2"/>
    </reaction>
    <physiologicalReaction direction="left-to-right" evidence="12">
        <dbReference type="Rhea" id="RHEA:19670"/>
    </physiologicalReaction>
</comment>
<evidence type="ECO:0000256" key="1">
    <source>
        <dbReference type="ARBA" id="ARBA00004240"/>
    </source>
</evidence>
<evidence type="ECO:0000256" key="4">
    <source>
        <dbReference type="ARBA" id="ARBA00022448"/>
    </source>
</evidence>
<evidence type="ECO:0000256" key="13">
    <source>
        <dbReference type="RuleBase" id="RU003926"/>
    </source>
</evidence>
<keyword evidence="15" id="KW-1185">Reference proteome</keyword>
<keyword evidence="4 13" id="KW-0813">Transport</keyword>
<evidence type="ECO:0000256" key="12">
    <source>
        <dbReference type="ARBA" id="ARBA00047660"/>
    </source>
</evidence>
<evidence type="ECO:0000256" key="2">
    <source>
        <dbReference type="ARBA" id="ARBA00007507"/>
    </source>
</evidence>
<evidence type="ECO:0000256" key="6">
    <source>
        <dbReference type="ARBA" id="ARBA00022824"/>
    </source>
</evidence>
<dbReference type="SMART" id="SM00177">
    <property type="entry name" value="ARF"/>
    <property type="match status" value="1"/>
</dbReference>
<dbReference type="Pfam" id="PF00025">
    <property type="entry name" value="Arf"/>
    <property type="match status" value="1"/>
</dbReference>
<keyword evidence="8 13" id="KW-0653">Protein transport</keyword>
<dbReference type="SMART" id="SM00178">
    <property type="entry name" value="SAR"/>
    <property type="match status" value="1"/>
</dbReference>
<comment type="caution">
    <text evidence="14">The sequence shown here is derived from an EMBL/GenBank/DDBJ whole genome shotgun (WGS) entry which is preliminary data.</text>
</comment>
<dbReference type="InterPro" id="IPR006689">
    <property type="entry name" value="Small_GTPase_ARF/SAR"/>
</dbReference>
<keyword evidence="6 13" id="KW-0256">Endoplasmic reticulum</keyword>
<dbReference type="PROSITE" id="PS51422">
    <property type="entry name" value="SAR1"/>
    <property type="match status" value="1"/>
</dbReference>
<dbReference type="PRINTS" id="PR00328">
    <property type="entry name" value="SAR1GTPBP"/>
</dbReference>
<keyword evidence="10" id="KW-0342">GTP-binding</keyword>
<evidence type="ECO:0000256" key="5">
    <source>
        <dbReference type="ARBA" id="ARBA00022741"/>
    </source>
</evidence>
<evidence type="ECO:0000256" key="7">
    <source>
        <dbReference type="ARBA" id="ARBA00022892"/>
    </source>
</evidence>
<dbReference type="InterPro" id="IPR027417">
    <property type="entry name" value="P-loop_NTPase"/>
</dbReference>
<protein>
    <recommendedName>
        <fullName evidence="3">small monomeric GTPase</fullName>
        <ecNumber evidence="3">3.6.5.2</ecNumber>
    </recommendedName>
</protein>
<dbReference type="PANTHER" id="PTHR45684">
    <property type="entry name" value="RE74312P"/>
    <property type="match status" value="1"/>
</dbReference>
<proteinExistence type="inferred from homology"/>
<dbReference type="EC" id="3.6.5.2" evidence="3"/>
<comment type="similarity">
    <text evidence="2 13">Belongs to the small GTPase superfamily. SAR1 family.</text>
</comment>
<dbReference type="Proteomes" id="UP001162164">
    <property type="component" value="Unassembled WGS sequence"/>
</dbReference>
<name>A0ABQ9JTP7_9CUCU</name>
<gene>
    <name evidence="14" type="ORF">NQ317_013757</name>
</gene>
<evidence type="ECO:0000313" key="14">
    <source>
        <dbReference type="EMBL" id="KAJ8980752.1"/>
    </source>
</evidence>
<sequence length="245" mass="27638">MFIWDWFTGVLGYLGVYKRKTKYVFLGLPVSGKATLIKCLLEEGQIASIPYEDFSNCDISDVNKNGLWKKSGKLLFLGLDNAGKTTLLHMLKDDRLAQPFPTLHPTSEELSIGSMRFTTFDLGGHVQVRRVWKEYFPAVDAIVFLIDANDRSRFVESKHELDSLLTDETLSNCPVLILGNKIDLPGAASEDELRNVYSLYGQTTGKVGKVPRSDLNGRPLELFMCSILKRQGYGEGFRWLAQYID</sequence>
<evidence type="ECO:0000256" key="9">
    <source>
        <dbReference type="ARBA" id="ARBA00023034"/>
    </source>
</evidence>
<dbReference type="PROSITE" id="PS51417">
    <property type="entry name" value="ARF"/>
    <property type="match status" value="1"/>
</dbReference>
<evidence type="ECO:0000256" key="10">
    <source>
        <dbReference type="ARBA" id="ARBA00023134"/>
    </source>
</evidence>
<evidence type="ECO:0000256" key="3">
    <source>
        <dbReference type="ARBA" id="ARBA00011984"/>
    </source>
</evidence>
<evidence type="ECO:0000256" key="11">
    <source>
        <dbReference type="ARBA" id="ARBA00037843"/>
    </source>
</evidence>
<keyword evidence="5" id="KW-0547">Nucleotide-binding</keyword>
<reference evidence="14" key="1">
    <citation type="journal article" date="2023" name="Insect Mol. Biol.">
        <title>Genome sequencing provides insights into the evolution of gene families encoding plant cell wall-degrading enzymes in longhorned beetles.</title>
        <authorList>
            <person name="Shin N.R."/>
            <person name="Okamura Y."/>
            <person name="Kirsch R."/>
            <person name="Pauchet Y."/>
        </authorList>
    </citation>
    <scope>NUCLEOTIDE SEQUENCE</scope>
    <source>
        <strain evidence="14">MMC_N1</strain>
    </source>
</reference>
<dbReference type="NCBIfam" id="TIGR00231">
    <property type="entry name" value="small_GTP"/>
    <property type="match status" value="1"/>
</dbReference>
<evidence type="ECO:0000256" key="8">
    <source>
        <dbReference type="ARBA" id="ARBA00022927"/>
    </source>
</evidence>
<dbReference type="SUPFAM" id="SSF52540">
    <property type="entry name" value="P-loop containing nucleoside triphosphate hydrolases"/>
    <property type="match status" value="1"/>
</dbReference>
<dbReference type="CDD" id="cd00879">
    <property type="entry name" value="Sar1"/>
    <property type="match status" value="1"/>
</dbReference>
<organism evidence="14 15">
    <name type="scientific">Molorchus minor</name>
    <dbReference type="NCBI Taxonomy" id="1323400"/>
    <lineage>
        <taxon>Eukaryota</taxon>
        <taxon>Metazoa</taxon>
        <taxon>Ecdysozoa</taxon>
        <taxon>Arthropoda</taxon>
        <taxon>Hexapoda</taxon>
        <taxon>Insecta</taxon>
        <taxon>Pterygota</taxon>
        <taxon>Neoptera</taxon>
        <taxon>Endopterygota</taxon>
        <taxon>Coleoptera</taxon>
        <taxon>Polyphaga</taxon>
        <taxon>Cucujiformia</taxon>
        <taxon>Chrysomeloidea</taxon>
        <taxon>Cerambycidae</taxon>
        <taxon>Lamiinae</taxon>
        <taxon>Monochamini</taxon>
        <taxon>Molorchus</taxon>
    </lineage>
</organism>
<dbReference type="Gene3D" id="3.40.50.300">
    <property type="entry name" value="P-loop containing nucleotide triphosphate hydrolases"/>
    <property type="match status" value="1"/>
</dbReference>